<dbReference type="EMBL" id="QNUL01000026">
    <property type="protein sequence ID" value="REA57683.1"/>
    <property type="molecule type" value="Genomic_DNA"/>
</dbReference>
<organism evidence="1 2">
    <name type="scientific">Dyadobacter luteus</name>
    <dbReference type="NCBI Taxonomy" id="2259619"/>
    <lineage>
        <taxon>Bacteria</taxon>
        <taxon>Pseudomonadati</taxon>
        <taxon>Bacteroidota</taxon>
        <taxon>Cytophagia</taxon>
        <taxon>Cytophagales</taxon>
        <taxon>Spirosomataceae</taxon>
        <taxon>Dyadobacter</taxon>
    </lineage>
</organism>
<dbReference type="AlphaFoldDB" id="A0A3D8Y5B7"/>
<comment type="caution">
    <text evidence="1">The sequence shown here is derived from an EMBL/GenBank/DDBJ whole genome shotgun (WGS) entry which is preliminary data.</text>
</comment>
<proteinExistence type="predicted"/>
<dbReference type="Proteomes" id="UP000256373">
    <property type="component" value="Unassembled WGS sequence"/>
</dbReference>
<gene>
    <name evidence="1" type="ORF">DSL64_23390</name>
</gene>
<sequence>MSKRLIRIQGADAFNKLTGLVNTEINVVLKDGTTYFGKLQTISQDTVIIRDTREHIHALPVGTIHEIVMDTTAKLEEIVNK</sequence>
<accession>A0A3D8Y5B7</accession>
<reference evidence="1 2" key="1">
    <citation type="submission" date="2018-07" db="EMBL/GenBank/DDBJ databases">
        <title>Dyadobacter roseus sp. nov., isolated from rose rhizosphere soil.</title>
        <authorList>
            <person name="Chen L."/>
        </authorList>
    </citation>
    <scope>NUCLEOTIDE SEQUENCE [LARGE SCALE GENOMIC DNA]</scope>
    <source>
        <strain evidence="1 2">RS19</strain>
    </source>
</reference>
<name>A0A3D8Y5B7_9BACT</name>
<evidence type="ECO:0000313" key="1">
    <source>
        <dbReference type="EMBL" id="REA57683.1"/>
    </source>
</evidence>
<dbReference type="OrthoDB" id="962802at2"/>
<evidence type="ECO:0000313" key="2">
    <source>
        <dbReference type="Proteomes" id="UP000256373"/>
    </source>
</evidence>
<dbReference type="RefSeq" id="WP_115833370.1">
    <property type="nucleotide sequence ID" value="NZ_QNUL01000026.1"/>
</dbReference>
<protein>
    <submittedName>
        <fullName evidence="1">Uncharacterized protein</fullName>
    </submittedName>
</protein>
<keyword evidence="2" id="KW-1185">Reference proteome</keyword>